<proteinExistence type="predicted"/>
<gene>
    <name evidence="2" type="ORF">S01H1_61720</name>
</gene>
<dbReference type="EMBL" id="BARS01040501">
    <property type="protein sequence ID" value="GAG36373.1"/>
    <property type="molecule type" value="Genomic_DNA"/>
</dbReference>
<protein>
    <submittedName>
        <fullName evidence="2">Uncharacterized protein</fullName>
    </submittedName>
</protein>
<dbReference type="GO" id="GO:0005975">
    <property type="term" value="P:carbohydrate metabolic process"/>
    <property type="evidence" value="ECO:0007669"/>
    <property type="project" value="InterPro"/>
</dbReference>
<feature type="non-terminal residue" evidence="2">
    <location>
        <position position="1"/>
    </location>
</feature>
<evidence type="ECO:0000313" key="2">
    <source>
        <dbReference type="EMBL" id="GAG36373.1"/>
    </source>
</evidence>
<sequence>VYEPSRHHTGSTEGGRVPSLNDDGNGITLITAGTVLDEPRYLDLAVKYGDWLMQQDYPARVHSSLPIRMITLVELSAVTGDGKYRDFAAQLVPLLLELQVVAPDDPAIHGAFRGEDEGGPAYGYPDSTPLDFVCNRVTSYSVLALLKVTGDIVGPYYSGLNWEAQRVPVPPEGGLVPLQDI</sequence>
<comment type="caution">
    <text evidence="2">The sequence shown here is derived from an EMBL/GenBank/DDBJ whole genome shotgun (WGS) entry which is preliminary data.</text>
</comment>
<dbReference type="SUPFAM" id="SSF48208">
    <property type="entry name" value="Six-hairpin glycosidases"/>
    <property type="match status" value="1"/>
</dbReference>
<dbReference type="AlphaFoldDB" id="X0XI89"/>
<name>X0XI89_9ZZZZ</name>
<dbReference type="InterPro" id="IPR008928">
    <property type="entry name" value="6-hairpin_glycosidase_sf"/>
</dbReference>
<organism evidence="2">
    <name type="scientific">marine sediment metagenome</name>
    <dbReference type="NCBI Taxonomy" id="412755"/>
    <lineage>
        <taxon>unclassified sequences</taxon>
        <taxon>metagenomes</taxon>
        <taxon>ecological metagenomes</taxon>
    </lineage>
</organism>
<reference evidence="2" key="1">
    <citation type="journal article" date="2014" name="Front. Microbiol.">
        <title>High frequency of phylogenetically diverse reductive dehalogenase-homologous genes in deep subseafloor sedimentary metagenomes.</title>
        <authorList>
            <person name="Kawai M."/>
            <person name="Futagami T."/>
            <person name="Toyoda A."/>
            <person name="Takaki Y."/>
            <person name="Nishi S."/>
            <person name="Hori S."/>
            <person name="Arai W."/>
            <person name="Tsubouchi T."/>
            <person name="Morono Y."/>
            <person name="Uchiyama I."/>
            <person name="Ito T."/>
            <person name="Fujiyama A."/>
            <person name="Inagaki F."/>
            <person name="Takami H."/>
        </authorList>
    </citation>
    <scope>NUCLEOTIDE SEQUENCE</scope>
    <source>
        <strain evidence="2">Expedition CK06-06</strain>
    </source>
</reference>
<feature type="region of interest" description="Disordered" evidence="1">
    <location>
        <begin position="1"/>
        <end position="23"/>
    </location>
</feature>
<evidence type="ECO:0000256" key="1">
    <source>
        <dbReference type="SAM" id="MobiDB-lite"/>
    </source>
</evidence>
<accession>X0XI89</accession>